<dbReference type="EMBL" id="CADCVS010000288">
    <property type="protein sequence ID" value="CAA9505964.1"/>
    <property type="molecule type" value="Genomic_DNA"/>
</dbReference>
<gene>
    <name evidence="3" type="ORF">AVDCRST_MAG30-2195</name>
</gene>
<dbReference type="PANTHER" id="PTHR45033">
    <property type="match status" value="1"/>
</dbReference>
<sequence length="313" mass="33607">MLAAFASSQSPENPLSGLEIAERDDPRPRDGWEVVELRAATLNHHDLWSLRGVGLPEDRLPMVLGCDVAGVTADGREVVVHAVIEDERGWSLFSERHQGTLSERVLVPSANLLDKPAELSFAEAACLPTAYLTAYRMLFTRGRLRPGQRVLVQGAGGGVATASILLAAAAGLEVTVTSRDEARLAQARELGAHVAIASGERVPNRVDVVIETVGEATWKHSMRSLVEHGRIVVSGSTSGPNPGADLQRLFFRELEVIGSTMGTRDELEDLLRFLALTGVRPLIESERPLAEARGAFERLAAGEAFGKLVLTAG</sequence>
<dbReference type="GO" id="GO:0016491">
    <property type="term" value="F:oxidoreductase activity"/>
    <property type="evidence" value="ECO:0007669"/>
    <property type="project" value="InterPro"/>
</dbReference>
<dbReference type="PANTHER" id="PTHR45033:SF3">
    <property type="entry name" value="DEHYDROGENASE, PUTATIVE (AFU_ORTHOLOGUE AFUA_2G13270)-RELATED"/>
    <property type="match status" value="1"/>
</dbReference>
<dbReference type="SMART" id="SM00829">
    <property type="entry name" value="PKS_ER"/>
    <property type="match status" value="1"/>
</dbReference>
<evidence type="ECO:0000256" key="1">
    <source>
        <dbReference type="SAM" id="MobiDB-lite"/>
    </source>
</evidence>
<dbReference type="InterPro" id="IPR052711">
    <property type="entry name" value="Zinc_ADH-like"/>
</dbReference>
<dbReference type="SUPFAM" id="SSF51735">
    <property type="entry name" value="NAD(P)-binding Rossmann-fold domains"/>
    <property type="match status" value="1"/>
</dbReference>
<proteinExistence type="predicted"/>
<dbReference type="Pfam" id="PF00107">
    <property type="entry name" value="ADH_zinc_N"/>
    <property type="match status" value="1"/>
</dbReference>
<evidence type="ECO:0000259" key="2">
    <source>
        <dbReference type="SMART" id="SM00829"/>
    </source>
</evidence>
<dbReference type="InterPro" id="IPR013149">
    <property type="entry name" value="ADH-like_C"/>
</dbReference>
<dbReference type="InterPro" id="IPR036291">
    <property type="entry name" value="NAD(P)-bd_dom_sf"/>
</dbReference>
<reference evidence="3" key="1">
    <citation type="submission" date="2020-02" db="EMBL/GenBank/DDBJ databases">
        <authorList>
            <person name="Meier V. D."/>
        </authorList>
    </citation>
    <scope>NUCLEOTIDE SEQUENCE</scope>
    <source>
        <strain evidence="3">AVDCRST_MAG30</strain>
    </source>
</reference>
<evidence type="ECO:0000313" key="3">
    <source>
        <dbReference type="EMBL" id="CAA9505964.1"/>
    </source>
</evidence>
<dbReference type="SUPFAM" id="SSF50129">
    <property type="entry name" value="GroES-like"/>
    <property type="match status" value="1"/>
</dbReference>
<feature type="region of interest" description="Disordered" evidence="1">
    <location>
        <begin position="1"/>
        <end position="26"/>
    </location>
</feature>
<dbReference type="InterPro" id="IPR020843">
    <property type="entry name" value="ER"/>
</dbReference>
<feature type="domain" description="Enoyl reductase (ER)" evidence="2">
    <location>
        <begin position="13"/>
        <end position="310"/>
    </location>
</feature>
<protein>
    <submittedName>
        <fullName evidence="3">Alcohol dehydrogenase</fullName>
    </submittedName>
</protein>
<accession>A0A6J4SUR3</accession>
<dbReference type="AlphaFoldDB" id="A0A6J4SUR3"/>
<dbReference type="Gene3D" id="3.90.180.10">
    <property type="entry name" value="Medium-chain alcohol dehydrogenases, catalytic domain"/>
    <property type="match status" value="1"/>
</dbReference>
<name>A0A6J4SUR3_9ACTN</name>
<organism evidence="3">
    <name type="scientific">uncultured Solirubrobacteraceae bacterium</name>
    <dbReference type="NCBI Taxonomy" id="1162706"/>
    <lineage>
        <taxon>Bacteria</taxon>
        <taxon>Bacillati</taxon>
        <taxon>Actinomycetota</taxon>
        <taxon>Thermoleophilia</taxon>
        <taxon>Solirubrobacterales</taxon>
        <taxon>Solirubrobacteraceae</taxon>
        <taxon>environmental samples</taxon>
    </lineage>
</organism>
<feature type="compositionally biased region" description="Polar residues" evidence="1">
    <location>
        <begin position="1"/>
        <end position="13"/>
    </location>
</feature>
<dbReference type="InterPro" id="IPR011032">
    <property type="entry name" value="GroES-like_sf"/>
</dbReference>